<evidence type="ECO:0000313" key="2">
    <source>
        <dbReference type="EMBL" id="KAJ1198854.1"/>
    </source>
</evidence>
<name>A0AAV7VE09_PLEWA</name>
<reference evidence="2" key="1">
    <citation type="journal article" date="2022" name="bioRxiv">
        <title>Sequencing and chromosome-scale assembly of the giantPleurodeles waltlgenome.</title>
        <authorList>
            <person name="Brown T."/>
            <person name="Elewa A."/>
            <person name="Iarovenko S."/>
            <person name="Subramanian E."/>
            <person name="Araus A.J."/>
            <person name="Petzold A."/>
            <person name="Susuki M."/>
            <person name="Suzuki K.-i.T."/>
            <person name="Hayashi T."/>
            <person name="Toyoda A."/>
            <person name="Oliveira C."/>
            <person name="Osipova E."/>
            <person name="Leigh N.D."/>
            <person name="Simon A."/>
            <person name="Yun M.H."/>
        </authorList>
    </citation>
    <scope>NUCLEOTIDE SEQUENCE</scope>
    <source>
        <strain evidence="2">20211129_DDA</strain>
        <tissue evidence="2">Liver</tissue>
    </source>
</reference>
<organism evidence="2 3">
    <name type="scientific">Pleurodeles waltl</name>
    <name type="common">Iberian ribbed newt</name>
    <dbReference type="NCBI Taxonomy" id="8319"/>
    <lineage>
        <taxon>Eukaryota</taxon>
        <taxon>Metazoa</taxon>
        <taxon>Chordata</taxon>
        <taxon>Craniata</taxon>
        <taxon>Vertebrata</taxon>
        <taxon>Euteleostomi</taxon>
        <taxon>Amphibia</taxon>
        <taxon>Batrachia</taxon>
        <taxon>Caudata</taxon>
        <taxon>Salamandroidea</taxon>
        <taxon>Salamandridae</taxon>
        <taxon>Pleurodelinae</taxon>
        <taxon>Pleurodeles</taxon>
    </lineage>
</organism>
<dbReference type="Proteomes" id="UP001066276">
    <property type="component" value="Chromosome 2_1"/>
</dbReference>
<proteinExistence type="predicted"/>
<evidence type="ECO:0000256" key="1">
    <source>
        <dbReference type="SAM" id="MobiDB-lite"/>
    </source>
</evidence>
<gene>
    <name evidence="2" type="ORF">NDU88_002693</name>
</gene>
<dbReference type="AlphaFoldDB" id="A0AAV7VE09"/>
<feature type="compositionally biased region" description="Polar residues" evidence="1">
    <location>
        <begin position="134"/>
        <end position="149"/>
    </location>
</feature>
<sequence>MASVSISPSIRLMSLGYDLEARLSSRWEKLVFIATAVARSLLLRNWRSKLSPTSQECHCKMVQVRLQEMRYASRHTGRWDFPSQRPRESRIKLRRGAPVDRWEPQFPAAPAFLHDHAALQAAARGCFLFPSWKQNTDESAPPARTQNPNFRPPRHSDDETTGHGGDEPHLSS</sequence>
<feature type="region of interest" description="Disordered" evidence="1">
    <location>
        <begin position="134"/>
        <end position="172"/>
    </location>
</feature>
<protein>
    <submittedName>
        <fullName evidence="2">Uncharacterized protein</fullName>
    </submittedName>
</protein>
<feature type="compositionally biased region" description="Basic and acidic residues" evidence="1">
    <location>
        <begin position="154"/>
        <end position="172"/>
    </location>
</feature>
<accession>A0AAV7VE09</accession>
<keyword evidence="3" id="KW-1185">Reference proteome</keyword>
<evidence type="ECO:0000313" key="3">
    <source>
        <dbReference type="Proteomes" id="UP001066276"/>
    </source>
</evidence>
<dbReference type="EMBL" id="JANPWB010000003">
    <property type="protein sequence ID" value="KAJ1198854.1"/>
    <property type="molecule type" value="Genomic_DNA"/>
</dbReference>
<comment type="caution">
    <text evidence="2">The sequence shown here is derived from an EMBL/GenBank/DDBJ whole genome shotgun (WGS) entry which is preliminary data.</text>
</comment>